<dbReference type="GO" id="GO:0000027">
    <property type="term" value="P:ribosomal large subunit assembly"/>
    <property type="evidence" value="ECO:0007669"/>
    <property type="project" value="TreeGrafter"/>
</dbReference>
<feature type="repeat" description="WD" evidence="7">
    <location>
        <begin position="239"/>
        <end position="280"/>
    </location>
</feature>
<keyword evidence="3" id="KW-0677">Repeat</keyword>
<evidence type="ECO:0000256" key="1">
    <source>
        <dbReference type="ARBA" id="ARBA00022574"/>
    </source>
</evidence>
<reference evidence="11 12" key="1">
    <citation type="journal article" date="2018" name="Genome Biol. Evol.">
        <title>Multiple Roots of Fruiting Body Formation in Amoebozoa.</title>
        <authorList>
            <person name="Hillmann F."/>
            <person name="Forbes G."/>
            <person name="Novohradska S."/>
            <person name="Ferling I."/>
            <person name="Riege K."/>
            <person name="Groth M."/>
            <person name="Westermann M."/>
            <person name="Marz M."/>
            <person name="Spaller T."/>
            <person name="Winckler T."/>
            <person name="Schaap P."/>
            <person name="Glockner G."/>
        </authorList>
    </citation>
    <scope>NUCLEOTIDE SEQUENCE [LARGE SCALE GENOMIC DNA]</scope>
    <source>
        <strain evidence="11 12">Jena</strain>
    </source>
</reference>
<evidence type="ECO:0000256" key="9">
    <source>
        <dbReference type="SAM" id="MobiDB-lite"/>
    </source>
</evidence>
<feature type="region of interest" description="Disordered" evidence="9">
    <location>
        <begin position="152"/>
        <end position="172"/>
    </location>
</feature>
<name>A0A2P6NJS3_9EUKA</name>
<dbReference type="InterPro" id="IPR020472">
    <property type="entry name" value="WD40_PAC1"/>
</dbReference>
<feature type="repeat" description="WD" evidence="7">
    <location>
        <begin position="434"/>
        <end position="464"/>
    </location>
</feature>
<dbReference type="Pfam" id="PF00400">
    <property type="entry name" value="WD40"/>
    <property type="match status" value="6"/>
</dbReference>
<dbReference type="PANTHER" id="PTHR19848:SF6">
    <property type="entry name" value="E3 UBIQUITIN-PROTEIN LIGASE TRAF7"/>
    <property type="match status" value="1"/>
</dbReference>
<evidence type="ECO:0000256" key="3">
    <source>
        <dbReference type="ARBA" id="ARBA00022737"/>
    </source>
</evidence>
<dbReference type="InterPro" id="IPR013083">
    <property type="entry name" value="Znf_RING/FYVE/PHD"/>
</dbReference>
<dbReference type="STRING" id="1890364.A0A2P6NJS3"/>
<evidence type="ECO:0000259" key="10">
    <source>
        <dbReference type="PROSITE" id="PS50089"/>
    </source>
</evidence>
<dbReference type="GO" id="GO:0005730">
    <property type="term" value="C:nucleolus"/>
    <property type="evidence" value="ECO:0007669"/>
    <property type="project" value="TreeGrafter"/>
</dbReference>
<keyword evidence="5" id="KW-0862">Zinc</keyword>
<dbReference type="Pfam" id="PF13923">
    <property type="entry name" value="zf-C3HC4_2"/>
    <property type="match status" value="1"/>
</dbReference>
<organism evidence="11 12">
    <name type="scientific">Planoprotostelium fungivorum</name>
    <dbReference type="NCBI Taxonomy" id="1890364"/>
    <lineage>
        <taxon>Eukaryota</taxon>
        <taxon>Amoebozoa</taxon>
        <taxon>Evosea</taxon>
        <taxon>Variosea</taxon>
        <taxon>Cavosteliida</taxon>
        <taxon>Cavosteliaceae</taxon>
        <taxon>Planoprotostelium</taxon>
    </lineage>
</organism>
<keyword evidence="1 7" id="KW-0853">WD repeat</keyword>
<evidence type="ECO:0000256" key="5">
    <source>
        <dbReference type="ARBA" id="ARBA00022833"/>
    </source>
</evidence>
<dbReference type="EMBL" id="MDYQ01000068">
    <property type="protein sequence ID" value="PRP84197.1"/>
    <property type="molecule type" value="Genomic_DNA"/>
</dbReference>
<evidence type="ECO:0000256" key="7">
    <source>
        <dbReference type="PROSITE-ProRule" id="PRU00221"/>
    </source>
</evidence>
<feature type="repeat" description="WD" evidence="7">
    <location>
        <begin position="297"/>
        <end position="320"/>
    </location>
</feature>
<dbReference type="Proteomes" id="UP000241769">
    <property type="component" value="Unassembled WGS sequence"/>
</dbReference>
<dbReference type="PRINTS" id="PR00320">
    <property type="entry name" value="GPROTEINBRPT"/>
</dbReference>
<feature type="domain" description="RING-type" evidence="10">
    <location>
        <begin position="18"/>
        <end position="55"/>
    </location>
</feature>
<evidence type="ECO:0000313" key="12">
    <source>
        <dbReference type="Proteomes" id="UP000241769"/>
    </source>
</evidence>
<feature type="repeat" description="WD" evidence="7">
    <location>
        <begin position="190"/>
        <end position="224"/>
    </location>
</feature>
<dbReference type="PROSITE" id="PS50294">
    <property type="entry name" value="WD_REPEATS_REGION"/>
    <property type="match status" value="4"/>
</dbReference>
<dbReference type="SUPFAM" id="SSF57850">
    <property type="entry name" value="RING/U-box"/>
    <property type="match status" value="1"/>
</dbReference>
<keyword evidence="4 6" id="KW-0863">Zinc-finger</keyword>
<keyword evidence="8" id="KW-0175">Coiled coil</keyword>
<dbReference type="SUPFAM" id="SSF50978">
    <property type="entry name" value="WD40 repeat-like"/>
    <property type="match status" value="1"/>
</dbReference>
<dbReference type="PANTHER" id="PTHR19848">
    <property type="entry name" value="WD40 REPEAT PROTEIN"/>
    <property type="match status" value="1"/>
</dbReference>
<dbReference type="PROSITE" id="PS00518">
    <property type="entry name" value="ZF_RING_1"/>
    <property type="match status" value="1"/>
</dbReference>
<evidence type="ECO:0000256" key="6">
    <source>
        <dbReference type="PROSITE-ProRule" id="PRU00175"/>
    </source>
</evidence>
<keyword evidence="2" id="KW-0479">Metal-binding</keyword>
<dbReference type="InParanoid" id="A0A2P6NJS3"/>
<evidence type="ECO:0000313" key="11">
    <source>
        <dbReference type="EMBL" id="PRP84197.1"/>
    </source>
</evidence>
<dbReference type="SMART" id="SM00184">
    <property type="entry name" value="RING"/>
    <property type="match status" value="1"/>
</dbReference>
<dbReference type="CDD" id="cd00200">
    <property type="entry name" value="WD40"/>
    <property type="match status" value="1"/>
</dbReference>
<dbReference type="Gene3D" id="2.130.10.10">
    <property type="entry name" value="YVTN repeat-like/Quinoprotein amine dehydrogenase"/>
    <property type="match status" value="3"/>
</dbReference>
<dbReference type="GO" id="GO:0007219">
    <property type="term" value="P:Notch signaling pathway"/>
    <property type="evidence" value="ECO:0007669"/>
    <property type="project" value="TreeGrafter"/>
</dbReference>
<dbReference type="InterPro" id="IPR001841">
    <property type="entry name" value="Znf_RING"/>
</dbReference>
<dbReference type="PROSITE" id="PS50089">
    <property type="entry name" value="ZF_RING_2"/>
    <property type="match status" value="1"/>
</dbReference>
<dbReference type="InterPro" id="IPR036322">
    <property type="entry name" value="WD40_repeat_dom_sf"/>
</dbReference>
<dbReference type="AlphaFoldDB" id="A0A2P6NJS3"/>
<comment type="caution">
    <text evidence="11">The sequence shown here is derived from an EMBL/GenBank/DDBJ whole genome shotgun (WGS) entry which is preliminary data.</text>
</comment>
<dbReference type="InterPro" id="IPR019775">
    <property type="entry name" value="WD40_repeat_CS"/>
</dbReference>
<accession>A0A2P6NJS3</accession>
<dbReference type="InterPro" id="IPR001680">
    <property type="entry name" value="WD40_rpt"/>
</dbReference>
<feature type="repeat" description="WD" evidence="7">
    <location>
        <begin position="394"/>
        <end position="433"/>
    </location>
</feature>
<protein>
    <recommendedName>
        <fullName evidence="10">RING-type domain-containing protein</fullName>
    </recommendedName>
</protein>
<dbReference type="GO" id="GO:0008270">
    <property type="term" value="F:zinc ion binding"/>
    <property type="evidence" value="ECO:0007669"/>
    <property type="project" value="UniProtKB-KW"/>
</dbReference>
<dbReference type="PROSITE" id="PS00678">
    <property type="entry name" value="WD_REPEATS_1"/>
    <property type="match status" value="3"/>
</dbReference>
<dbReference type="InterPro" id="IPR017907">
    <property type="entry name" value="Znf_RING_CS"/>
</dbReference>
<dbReference type="OrthoDB" id="538223at2759"/>
<dbReference type="Gene3D" id="3.30.40.10">
    <property type="entry name" value="Zinc/RING finger domain, C3HC4 (zinc finger)"/>
    <property type="match status" value="1"/>
</dbReference>
<proteinExistence type="predicted"/>
<evidence type="ECO:0000256" key="2">
    <source>
        <dbReference type="ARBA" id="ARBA00022723"/>
    </source>
</evidence>
<keyword evidence="12" id="KW-1185">Reference proteome</keyword>
<gene>
    <name evidence="11" type="ORF">PROFUN_08397</name>
</gene>
<sequence>MEDHEFEFVNPPSDNLYCPICREIFEQPVITPECSHSFCSKCIYRIQNSTCPLCRHQVDSFSSIATEFHVTEKKAATLIPGYRSELDEHLKLCPYEMMKPLIEKMKKDSSDMKKTIKKLQEEILKLKTETHRARSLTPDLISHPHTPECSLIEERGKEEATSPNTDRKTTKLPARETEWDIESFQCAGTLGGHSRGVTCVLPWTEKNYLFTGSHDTTIRVWDLNDVEPDGVSERSVGIMRGHFYTVWALALSRDKKKLFSGSSDATIKCWNTDDFSCVWTCPAGNGKVYTLCVKDEYLLSAGADRAIKVWDIETLECKKVLTGHNDCIWHIVDGGADMIYTSSDDHTVKGWNMTITLGQRIVSIAVGCGFICLGSHDDCKIKVYGISGEYITEFVEHNWEVWQLLISDNYLFSGSFDHTIKVWDLDTFQCVKTLNGHKGYVHALSLSKKTLFSGSGDKTTKIWKKFPLDQQTTNNTI</sequence>
<evidence type="ECO:0000256" key="4">
    <source>
        <dbReference type="ARBA" id="ARBA00022771"/>
    </source>
</evidence>
<evidence type="ECO:0000256" key="8">
    <source>
        <dbReference type="SAM" id="Coils"/>
    </source>
</evidence>
<feature type="coiled-coil region" evidence="8">
    <location>
        <begin position="102"/>
        <end position="136"/>
    </location>
</feature>
<dbReference type="PROSITE" id="PS50082">
    <property type="entry name" value="WD_REPEATS_2"/>
    <property type="match status" value="5"/>
</dbReference>
<dbReference type="SMART" id="SM00320">
    <property type="entry name" value="WD40"/>
    <property type="match status" value="6"/>
</dbReference>
<dbReference type="InterPro" id="IPR015943">
    <property type="entry name" value="WD40/YVTN_repeat-like_dom_sf"/>
</dbReference>